<evidence type="ECO:0000256" key="2">
    <source>
        <dbReference type="ARBA" id="ARBA00023125"/>
    </source>
</evidence>
<feature type="domain" description="HTH asnC-type" evidence="4">
    <location>
        <begin position="18"/>
        <end position="79"/>
    </location>
</feature>
<dbReference type="InterPro" id="IPR011991">
    <property type="entry name" value="ArsR-like_HTH"/>
</dbReference>
<evidence type="ECO:0000259" key="4">
    <source>
        <dbReference type="PROSITE" id="PS50956"/>
    </source>
</evidence>
<evidence type="ECO:0000256" key="1">
    <source>
        <dbReference type="ARBA" id="ARBA00023015"/>
    </source>
</evidence>
<dbReference type="InterPro" id="IPR019887">
    <property type="entry name" value="Tscrpt_reg_AsnC/Lrp_C"/>
</dbReference>
<sequence>MHIFDVLKYDFSKMSLKLDTIDLKILDLIQENGRITIKSMSETLNLSTTPVFERIKKLEKEGFIKQYTALLNERKLGLKQTVFISLTLKEHNRSYLTKFEKDIKTFPEVMECYRITGNFDFLVKVIVRDIEDYENFILTKLSLLKNLGNVQTHIALSEAKNSTKISSEILKKLV</sequence>
<dbReference type="PANTHER" id="PTHR30154:SF34">
    <property type="entry name" value="TRANSCRIPTIONAL REGULATOR AZLB"/>
    <property type="match status" value="1"/>
</dbReference>
<dbReference type="SUPFAM" id="SSF46785">
    <property type="entry name" value="Winged helix' DNA-binding domain"/>
    <property type="match status" value="1"/>
</dbReference>
<dbReference type="InterPro" id="IPR036388">
    <property type="entry name" value="WH-like_DNA-bd_sf"/>
</dbReference>
<proteinExistence type="predicted"/>
<dbReference type="SMART" id="SM00344">
    <property type="entry name" value="HTH_ASNC"/>
    <property type="match status" value="1"/>
</dbReference>
<dbReference type="EMBL" id="JBHMDX010000001">
    <property type="protein sequence ID" value="MFB9270757.1"/>
    <property type="molecule type" value="Genomic_DNA"/>
</dbReference>
<evidence type="ECO:0000313" key="6">
    <source>
        <dbReference type="Proteomes" id="UP001589665"/>
    </source>
</evidence>
<evidence type="ECO:0000256" key="3">
    <source>
        <dbReference type="ARBA" id="ARBA00023163"/>
    </source>
</evidence>
<dbReference type="PROSITE" id="PS50956">
    <property type="entry name" value="HTH_ASNC_2"/>
    <property type="match status" value="1"/>
</dbReference>
<dbReference type="InterPro" id="IPR036390">
    <property type="entry name" value="WH_DNA-bd_sf"/>
</dbReference>
<dbReference type="InterPro" id="IPR000485">
    <property type="entry name" value="AsnC-type_HTH_dom"/>
</dbReference>
<dbReference type="InterPro" id="IPR019888">
    <property type="entry name" value="Tscrpt_reg_AsnC-like"/>
</dbReference>
<organism evidence="5 6">
    <name type="scientific">Lutibacter litoralis</name>
    <dbReference type="NCBI Taxonomy" id="321268"/>
    <lineage>
        <taxon>Bacteria</taxon>
        <taxon>Pseudomonadati</taxon>
        <taxon>Bacteroidota</taxon>
        <taxon>Flavobacteriia</taxon>
        <taxon>Flavobacteriales</taxon>
        <taxon>Flavobacteriaceae</taxon>
        <taxon>Lutibacter</taxon>
    </lineage>
</organism>
<comment type="caution">
    <text evidence="5">The sequence shown here is derived from an EMBL/GenBank/DDBJ whole genome shotgun (WGS) entry which is preliminary data.</text>
</comment>
<dbReference type="Pfam" id="PF01037">
    <property type="entry name" value="AsnC_trans_reg"/>
    <property type="match status" value="1"/>
</dbReference>
<dbReference type="PANTHER" id="PTHR30154">
    <property type="entry name" value="LEUCINE-RESPONSIVE REGULATORY PROTEIN"/>
    <property type="match status" value="1"/>
</dbReference>
<keyword evidence="2" id="KW-0238">DNA-binding</keyword>
<dbReference type="RefSeq" id="WP_229714358.1">
    <property type="nucleotide sequence ID" value="NZ_BMNS01000001.1"/>
</dbReference>
<dbReference type="InterPro" id="IPR011008">
    <property type="entry name" value="Dimeric_a/b-barrel"/>
</dbReference>
<dbReference type="Proteomes" id="UP001589665">
    <property type="component" value="Unassembled WGS sequence"/>
</dbReference>
<dbReference type="PRINTS" id="PR00033">
    <property type="entry name" value="HTHASNC"/>
</dbReference>
<dbReference type="Pfam" id="PF13412">
    <property type="entry name" value="HTH_24"/>
    <property type="match status" value="1"/>
</dbReference>
<reference evidence="5 6" key="1">
    <citation type="submission" date="2024-09" db="EMBL/GenBank/DDBJ databases">
        <authorList>
            <person name="Sun Q."/>
            <person name="Mori K."/>
        </authorList>
    </citation>
    <scope>NUCLEOTIDE SEQUENCE [LARGE SCALE GENOMIC DNA]</scope>
    <source>
        <strain evidence="5 6">JCM 13034</strain>
    </source>
</reference>
<dbReference type="CDD" id="cd00090">
    <property type="entry name" value="HTH_ARSR"/>
    <property type="match status" value="1"/>
</dbReference>
<dbReference type="SUPFAM" id="SSF54909">
    <property type="entry name" value="Dimeric alpha+beta barrel"/>
    <property type="match status" value="1"/>
</dbReference>
<keyword evidence="6" id="KW-1185">Reference proteome</keyword>
<keyword evidence="3" id="KW-0804">Transcription</keyword>
<dbReference type="Gene3D" id="1.10.10.10">
    <property type="entry name" value="Winged helix-like DNA-binding domain superfamily/Winged helix DNA-binding domain"/>
    <property type="match status" value="1"/>
</dbReference>
<name>A0ABV5JWH1_9FLAO</name>
<gene>
    <name evidence="5" type="ORF">ACFFT3_02560</name>
</gene>
<keyword evidence="1" id="KW-0805">Transcription regulation</keyword>
<protein>
    <submittedName>
        <fullName evidence="5">Lrp/AsnC family transcriptional regulator</fullName>
    </submittedName>
</protein>
<dbReference type="Gene3D" id="3.30.70.920">
    <property type="match status" value="1"/>
</dbReference>
<accession>A0ABV5JWH1</accession>
<evidence type="ECO:0000313" key="5">
    <source>
        <dbReference type="EMBL" id="MFB9270757.1"/>
    </source>
</evidence>